<proteinExistence type="predicted"/>
<dbReference type="AlphaFoldDB" id="A0A1F6A4G2"/>
<feature type="transmembrane region" description="Helical" evidence="1">
    <location>
        <begin position="247"/>
        <end position="267"/>
    </location>
</feature>
<gene>
    <name evidence="2" type="ORF">A2721_01935</name>
</gene>
<feature type="transmembrane region" description="Helical" evidence="1">
    <location>
        <begin position="129"/>
        <end position="145"/>
    </location>
</feature>
<accession>A0A1F6A4G2</accession>
<organism evidence="2 3">
    <name type="scientific">Candidatus Gottesmanbacteria bacterium RIFCSPHIGHO2_01_FULL_47_48</name>
    <dbReference type="NCBI Taxonomy" id="1798381"/>
    <lineage>
        <taxon>Bacteria</taxon>
        <taxon>Candidatus Gottesmaniibacteriota</taxon>
    </lineage>
</organism>
<dbReference type="Proteomes" id="UP000177871">
    <property type="component" value="Unassembled WGS sequence"/>
</dbReference>
<keyword evidence="1" id="KW-0812">Transmembrane</keyword>
<evidence type="ECO:0000313" key="3">
    <source>
        <dbReference type="Proteomes" id="UP000177871"/>
    </source>
</evidence>
<evidence type="ECO:0000256" key="1">
    <source>
        <dbReference type="SAM" id="Phobius"/>
    </source>
</evidence>
<feature type="transmembrane region" description="Helical" evidence="1">
    <location>
        <begin position="157"/>
        <end position="181"/>
    </location>
</feature>
<sequence length="355" mass="41373">MKPKIVAFFTSLTLLLIVQYRNALVSPFFQDDFELLSSASPEYFLKTVPDFHYHPISNQIFYFASYSLFAHNPFGYHLIHFVITILSPFLLYQISKILLRSQRKALLATFFYGLNISLFALYYWIAVSYFVFGSLFFFLTIFLYLKSKNSFWPTLSFVLALLSNELALVVPGVLFLISFYLRKWSKTLLAIIFTDLIFIFLKFFWIGFPVENAYKIELSTQVFATLRWYLLRAFNLPEGVLNFTNTHIFLVFIVFVAIILLSLHLYVRSTKQNWRLFILGPTWFLIGALPFFFLPGHMSAYYIAFSLPGMVIIFAEILSPRKLILLLAMLLYLAASTTGLDFLSQTHWTILKPTR</sequence>
<keyword evidence="1" id="KW-0472">Membrane</keyword>
<feature type="transmembrane region" description="Helical" evidence="1">
    <location>
        <begin position="187"/>
        <end position="206"/>
    </location>
</feature>
<protein>
    <recommendedName>
        <fullName evidence="4">Glycosyltransferase RgtA/B/C/D-like domain-containing protein</fullName>
    </recommendedName>
</protein>
<dbReference type="STRING" id="1798381.A2721_01935"/>
<evidence type="ECO:0008006" key="4">
    <source>
        <dbReference type="Google" id="ProtNLM"/>
    </source>
</evidence>
<feature type="transmembrane region" description="Helical" evidence="1">
    <location>
        <begin position="274"/>
        <end position="294"/>
    </location>
</feature>
<keyword evidence="1" id="KW-1133">Transmembrane helix</keyword>
<feature type="transmembrane region" description="Helical" evidence="1">
    <location>
        <begin position="74"/>
        <end position="93"/>
    </location>
</feature>
<reference evidence="2 3" key="1">
    <citation type="journal article" date="2016" name="Nat. Commun.">
        <title>Thousands of microbial genomes shed light on interconnected biogeochemical processes in an aquifer system.</title>
        <authorList>
            <person name="Anantharaman K."/>
            <person name="Brown C.T."/>
            <person name="Hug L.A."/>
            <person name="Sharon I."/>
            <person name="Castelle C.J."/>
            <person name="Probst A.J."/>
            <person name="Thomas B.C."/>
            <person name="Singh A."/>
            <person name="Wilkins M.J."/>
            <person name="Karaoz U."/>
            <person name="Brodie E.L."/>
            <person name="Williams K.H."/>
            <person name="Hubbard S.S."/>
            <person name="Banfield J.F."/>
        </authorList>
    </citation>
    <scope>NUCLEOTIDE SEQUENCE [LARGE SCALE GENOMIC DNA]</scope>
</reference>
<comment type="caution">
    <text evidence="2">The sequence shown here is derived from an EMBL/GenBank/DDBJ whole genome shotgun (WGS) entry which is preliminary data.</text>
</comment>
<feature type="transmembrane region" description="Helical" evidence="1">
    <location>
        <begin position="300"/>
        <end position="318"/>
    </location>
</feature>
<dbReference type="EMBL" id="MFJK01000009">
    <property type="protein sequence ID" value="OGG19157.1"/>
    <property type="molecule type" value="Genomic_DNA"/>
</dbReference>
<name>A0A1F6A4G2_9BACT</name>
<feature type="transmembrane region" description="Helical" evidence="1">
    <location>
        <begin position="323"/>
        <end position="343"/>
    </location>
</feature>
<evidence type="ECO:0000313" key="2">
    <source>
        <dbReference type="EMBL" id="OGG19157.1"/>
    </source>
</evidence>